<dbReference type="EMBL" id="CAUYUJ010015360">
    <property type="protein sequence ID" value="CAK0852937.1"/>
    <property type="molecule type" value="Genomic_DNA"/>
</dbReference>
<accession>A0ABN9U5N3</accession>
<gene>
    <name evidence="1" type="ORF">PCOR1329_LOCUS44581</name>
</gene>
<proteinExistence type="predicted"/>
<evidence type="ECO:0000313" key="2">
    <source>
        <dbReference type="Proteomes" id="UP001189429"/>
    </source>
</evidence>
<reference evidence="1" key="1">
    <citation type="submission" date="2023-10" db="EMBL/GenBank/DDBJ databases">
        <authorList>
            <person name="Chen Y."/>
            <person name="Shah S."/>
            <person name="Dougan E. K."/>
            <person name="Thang M."/>
            <person name="Chan C."/>
        </authorList>
    </citation>
    <scope>NUCLEOTIDE SEQUENCE [LARGE SCALE GENOMIC DNA]</scope>
</reference>
<protein>
    <submittedName>
        <fullName evidence="1">Uncharacterized protein</fullName>
    </submittedName>
</protein>
<dbReference type="Proteomes" id="UP001189429">
    <property type="component" value="Unassembled WGS sequence"/>
</dbReference>
<keyword evidence="2" id="KW-1185">Reference proteome</keyword>
<comment type="caution">
    <text evidence="1">The sequence shown here is derived from an EMBL/GenBank/DDBJ whole genome shotgun (WGS) entry which is preliminary data.</text>
</comment>
<name>A0ABN9U5N3_9DINO</name>
<evidence type="ECO:0000313" key="1">
    <source>
        <dbReference type="EMBL" id="CAK0852937.1"/>
    </source>
</evidence>
<organism evidence="1 2">
    <name type="scientific">Prorocentrum cordatum</name>
    <dbReference type="NCBI Taxonomy" id="2364126"/>
    <lineage>
        <taxon>Eukaryota</taxon>
        <taxon>Sar</taxon>
        <taxon>Alveolata</taxon>
        <taxon>Dinophyceae</taxon>
        <taxon>Prorocentrales</taxon>
        <taxon>Prorocentraceae</taxon>
        <taxon>Prorocentrum</taxon>
    </lineage>
</organism>
<sequence length="178" mass="18924">MWHGTQRFPNYPDSRALQVTAAHIQGYEANITMAEQSVGIRNPNFRRLVFSRRDSPAALPASGLPTTSSQYSVYAEGAQGPLPRPPGMFSVCAPSSSQASAGDSFVQHQSAPAGWPAARGPVDVCQLTGRASSEICAPGPRHVAPRQQPAAERLTAQPRMHAFMGLATATGQPAYLAR</sequence>